<gene>
    <name evidence="2" type="ORF">SAMN02745673_04621</name>
</gene>
<feature type="domain" description="DUF6504" evidence="1">
    <location>
        <begin position="14"/>
        <end position="84"/>
    </location>
</feature>
<dbReference type="InterPro" id="IPR045443">
    <property type="entry name" value="DUF6504"/>
</dbReference>
<dbReference type="RefSeq" id="WP_078763843.1">
    <property type="nucleotide sequence ID" value="NZ_FUWS01000016.1"/>
</dbReference>
<proteinExistence type="predicted"/>
<accession>A0A1T4T8C7</accession>
<evidence type="ECO:0000259" key="1">
    <source>
        <dbReference type="Pfam" id="PF20114"/>
    </source>
</evidence>
<dbReference type="OrthoDB" id="5243842at2"/>
<organism evidence="2 3">
    <name type="scientific">Marinactinospora thermotolerans DSM 45154</name>
    <dbReference type="NCBI Taxonomy" id="1122192"/>
    <lineage>
        <taxon>Bacteria</taxon>
        <taxon>Bacillati</taxon>
        <taxon>Actinomycetota</taxon>
        <taxon>Actinomycetes</taxon>
        <taxon>Streptosporangiales</taxon>
        <taxon>Nocardiopsidaceae</taxon>
        <taxon>Marinactinospora</taxon>
    </lineage>
</organism>
<protein>
    <recommendedName>
        <fullName evidence="1">DUF6504 domain-containing protein</fullName>
    </recommendedName>
</protein>
<evidence type="ECO:0000313" key="3">
    <source>
        <dbReference type="Proteomes" id="UP000190637"/>
    </source>
</evidence>
<keyword evidence="3" id="KW-1185">Reference proteome</keyword>
<name>A0A1T4T8C7_9ACTN</name>
<dbReference type="Pfam" id="PF20114">
    <property type="entry name" value="DUF6504"/>
    <property type="match status" value="1"/>
</dbReference>
<dbReference type="AlphaFoldDB" id="A0A1T4T8C7"/>
<reference evidence="2 3" key="1">
    <citation type="submission" date="2017-02" db="EMBL/GenBank/DDBJ databases">
        <authorList>
            <person name="Peterson S.W."/>
        </authorList>
    </citation>
    <scope>NUCLEOTIDE SEQUENCE [LARGE SCALE GENOMIC DNA]</scope>
    <source>
        <strain evidence="2 3">DSM 45154</strain>
    </source>
</reference>
<dbReference type="Proteomes" id="UP000190637">
    <property type="component" value="Unassembled WGS sequence"/>
</dbReference>
<sequence>MGRGYGALVTVWEREERPVRFQWQGRIHVVHRILDHWVTQAAAVSDGGEGALRLHVWRVSAGPDHATGVYELRHDPANREWRLIRPGG</sequence>
<evidence type="ECO:0000313" key="2">
    <source>
        <dbReference type="EMBL" id="SKA36663.1"/>
    </source>
</evidence>
<dbReference type="EMBL" id="FUWS01000016">
    <property type="protein sequence ID" value="SKA36663.1"/>
    <property type="molecule type" value="Genomic_DNA"/>
</dbReference>